<comment type="similarity">
    <text evidence="1">Belongs to the PrpD family.</text>
</comment>
<name>A0A7X3SLJ5_9FIRM</name>
<dbReference type="Gene3D" id="1.10.4100.10">
    <property type="entry name" value="2-methylcitrate dehydratase PrpD"/>
    <property type="match status" value="1"/>
</dbReference>
<dbReference type="PANTHER" id="PTHR16943:SF8">
    <property type="entry name" value="2-METHYLCITRATE DEHYDRATASE"/>
    <property type="match status" value="1"/>
</dbReference>
<evidence type="ECO:0000313" key="4">
    <source>
        <dbReference type="EMBL" id="MXP78688.1"/>
    </source>
</evidence>
<dbReference type="EMBL" id="WUQX01000001">
    <property type="protein sequence ID" value="MXP78688.1"/>
    <property type="molecule type" value="Genomic_DNA"/>
</dbReference>
<reference evidence="4 5" key="1">
    <citation type="submission" date="2019-12" db="EMBL/GenBank/DDBJ databases">
        <title>Sporaefaciens musculi gen. nov., sp. nov., a novel bacterium isolated from the caecum of an obese mouse.</title>
        <authorList>
            <person name="Rasmussen T.S."/>
            <person name="Streidl T."/>
            <person name="Hitch T.C.A."/>
            <person name="Wortmann E."/>
            <person name="Deptula P."/>
            <person name="Hansen M."/>
            <person name="Nielsen D.S."/>
            <person name="Clavel T."/>
            <person name="Vogensen F.K."/>
        </authorList>
    </citation>
    <scope>NUCLEOTIDE SEQUENCE [LARGE SCALE GENOMIC DNA]</scope>
    <source>
        <strain evidence="4 5">WCA-9-b2</strain>
    </source>
</reference>
<dbReference type="InterPro" id="IPR045336">
    <property type="entry name" value="MmgE_PrpD_N"/>
</dbReference>
<evidence type="ECO:0000259" key="3">
    <source>
        <dbReference type="Pfam" id="PF19305"/>
    </source>
</evidence>
<feature type="domain" description="MmgE/PrpD N-terminal" evidence="2">
    <location>
        <begin position="13"/>
        <end position="243"/>
    </location>
</feature>
<proteinExistence type="inferred from homology"/>
<protein>
    <submittedName>
        <fullName evidence="4">MmgE/PrpD family protein</fullName>
    </submittedName>
</protein>
<dbReference type="Pfam" id="PF19305">
    <property type="entry name" value="MmgE_PrpD_C"/>
    <property type="match status" value="1"/>
</dbReference>
<sequence>MGITTSLAFDLFQIQKLSNQDKEQLRLLIIDFFAASYAGYKQNRDFNHAVERVVCCQRGVEEAFVFLQRGRYPAAKAAFINSIYGHGAELDDGNKKAMGHVGVHVIPAVFALADKLNSTNEEVLVALATGYEAYIRISSAAQPGMVQRGFHSTGMAGTLACSAACARLYHLDAQGIEDAIALATTLSGGLLSYGESRPAIKPLNPAKAAENGIFAAMLASEGVKGPLKALEGPNGWFHAVTSKIEKDMLKGGEHLLIHECYFKLYPSCRHTHCGIEAAINLHKRIKAEDIKAVYVYIYPNAIKLAGQIHFPQNQDETKFSIHYTLACALQYGTYGIKDMEYTKLSDEIVNLINRIHLISDEAMEDRSKNIRGTRVEVVKKNGEVIKEAVLVPKGDPEKPLGRQDILGKLEECALGCAGQKTLEKLIRMIEDLDGDGEFINPISVTGEL</sequence>
<evidence type="ECO:0000313" key="5">
    <source>
        <dbReference type="Proteomes" id="UP000460412"/>
    </source>
</evidence>
<dbReference type="Proteomes" id="UP000460412">
    <property type="component" value="Unassembled WGS sequence"/>
</dbReference>
<evidence type="ECO:0000256" key="1">
    <source>
        <dbReference type="ARBA" id="ARBA00006174"/>
    </source>
</evidence>
<keyword evidence="5" id="KW-1185">Reference proteome</keyword>
<organism evidence="4 5">
    <name type="scientific">Sporofaciens musculi</name>
    <dbReference type="NCBI Taxonomy" id="2681861"/>
    <lineage>
        <taxon>Bacteria</taxon>
        <taxon>Bacillati</taxon>
        <taxon>Bacillota</taxon>
        <taxon>Clostridia</taxon>
        <taxon>Lachnospirales</taxon>
        <taxon>Lachnospiraceae</taxon>
        <taxon>Sporofaciens</taxon>
    </lineage>
</organism>
<dbReference type="GO" id="GO:0016829">
    <property type="term" value="F:lyase activity"/>
    <property type="evidence" value="ECO:0007669"/>
    <property type="project" value="InterPro"/>
</dbReference>
<dbReference type="InterPro" id="IPR036148">
    <property type="entry name" value="MmgE/PrpD_sf"/>
</dbReference>
<accession>A0A7X3SLJ5</accession>
<dbReference type="Gene3D" id="3.30.1330.120">
    <property type="entry name" value="2-methylcitrate dehydratase PrpD"/>
    <property type="match status" value="1"/>
</dbReference>
<dbReference type="PANTHER" id="PTHR16943">
    <property type="entry name" value="2-METHYLCITRATE DEHYDRATASE-RELATED"/>
    <property type="match status" value="1"/>
</dbReference>
<evidence type="ECO:0000259" key="2">
    <source>
        <dbReference type="Pfam" id="PF03972"/>
    </source>
</evidence>
<dbReference type="InterPro" id="IPR045337">
    <property type="entry name" value="MmgE_PrpD_C"/>
</dbReference>
<dbReference type="RefSeq" id="WP_159755641.1">
    <property type="nucleotide sequence ID" value="NZ_WUQX01000001.1"/>
</dbReference>
<gene>
    <name evidence="4" type="ORF">GN277_26110</name>
</gene>
<dbReference type="Pfam" id="PF03972">
    <property type="entry name" value="MmgE_PrpD_N"/>
    <property type="match status" value="1"/>
</dbReference>
<dbReference type="InterPro" id="IPR042183">
    <property type="entry name" value="MmgE/PrpD_sf_1"/>
</dbReference>
<comment type="caution">
    <text evidence="4">The sequence shown here is derived from an EMBL/GenBank/DDBJ whole genome shotgun (WGS) entry which is preliminary data.</text>
</comment>
<dbReference type="AlphaFoldDB" id="A0A7X3SLJ5"/>
<dbReference type="InterPro" id="IPR042188">
    <property type="entry name" value="MmgE/PrpD_sf_2"/>
</dbReference>
<feature type="domain" description="MmgE/PrpD C-terminal" evidence="3">
    <location>
        <begin position="265"/>
        <end position="432"/>
    </location>
</feature>
<dbReference type="InterPro" id="IPR005656">
    <property type="entry name" value="MmgE_PrpD"/>
</dbReference>
<dbReference type="SUPFAM" id="SSF103378">
    <property type="entry name" value="2-methylcitrate dehydratase PrpD"/>
    <property type="match status" value="1"/>
</dbReference>